<dbReference type="PANTHER" id="PTHR11575:SF24">
    <property type="entry name" value="5'-NUCLEOTIDASE"/>
    <property type="match status" value="1"/>
</dbReference>
<dbReference type="Pfam" id="PF02872">
    <property type="entry name" value="5_nucleotid_C"/>
    <property type="match status" value="1"/>
</dbReference>
<dbReference type="InterPro" id="IPR006179">
    <property type="entry name" value="5_nucleotidase/apyrase"/>
</dbReference>
<keyword evidence="2" id="KW-0378">Hydrolase</keyword>
<name>A0AA47KNN1_9GAMM</name>
<dbReference type="InterPro" id="IPR004843">
    <property type="entry name" value="Calcineurin-like_PHP"/>
</dbReference>
<accession>A0AA47KNN1</accession>
<dbReference type="GO" id="GO:0008768">
    <property type="term" value="F:UDP-sugar diphosphatase activity"/>
    <property type="evidence" value="ECO:0007669"/>
    <property type="project" value="TreeGrafter"/>
</dbReference>
<gene>
    <name evidence="5" type="ORF">N8M53_15425</name>
</gene>
<evidence type="ECO:0000256" key="1">
    <source>
        <dbReference type="ARBA" id="ARBA00022729"/>
    </source>
</evidence>
<feature type="domain" description="Calcineurin-like phosphoesterase" evidence="3">
    <location>
        <begin position="10"/>
        <end position="246"/>
    </location>
</feature>
<dbReference type="AlphaFoldDB" id="A0AA47KNN1"/>
<dbReference type="GO" id="GO:0008253">
    <property type="term" value="F:5'-nucleotidase activity"/>
    <property type="evidence" value="ECO:0007669"/>
    <property type="project" value="TreeGrafter"/>
</dbReference>
<dbReference type="InterPro" id="IPR029052">
    <property type="entry name" value="Metallo-depent_PP-like"/>
</dbReference>
<dbReference type="InterPro" id="IPR008334">
    <property type="entry name" value="5'-Nucleotdase_C"/>
</dbReference>
<dbReference type="Proteomes" id="UP001164748">
    <property type="component" value="Plasmid unnamed"/>
</dbReference>
<comment type="similarity">
    <text evidence="2">Belongs to the 5'-nucleotidase family.</text>
</comment>
<evidence type="ECO:0000259" key="3">
    <source>
        <dbReference type="Pfam" id="PF00149"/>
    </source>
</evidence>
<keyword evidence="2" id="KW-0547">Nucleotide-binding</keyword>
<sequence length="582" mass="63719">MTARQPFSLTIAHINDTHSHFESTPVSLNLDDKATPVYANSGGFARIASAVSHFREQAEHDNHAFLFLHAGDCFQGTLYYSLFKGKANADLLNRLGIDAMAIGNHELDQGNGPVADFLDDIQFPLLAGNWHVADESKDKDNRVSDKPALLPYIAPEERASTLIKTYAGHKVGIFSLAVEQMAALAHPDPDTPFLPATRIAENTVAFLRQQGVNTIILLSHLGYDKDKELAATVSGIDVIVGGHTHVLQGDFQNLGLAKEDPYGYKVNDTWIVQAGCHAQAIGRFTLSIDENGRPAAFDGQNYLLLGRSLAMDASREQQLTEGSYQAVRTYLNRQENVLILPSDLKLKQYLQRTYRPHVAQLESDIVTHVPQRLRHVRVPDSEGGSEVAPLVTESFLWAAREQGIEADFAIHNAGGVRVSLNAGPLSAALIAGALLPFAIDVIAYQVTGAQIRRAIEGAINNATDNGMTGLGSGSFPYCADIRYRYEAWQPMGARVTQLEIKRGNHWIAIDDERQYTGVSSSYTAQGKEGYDAIQTGHRRSIGLSMAECFIDYARQQPVLALPNGPLVCYLPTPGERKTCWGE</sequence>
<geneLocation type="plasmid" evidence="5 6">
    <name>unnamed</name>
</geneLocation>
<dbReference type="Pfam" id="PF00149">
    <property type="entry name" value="Metallophos"/>
    <property type="match status" value="1"/>
</dbReference>
<dbReference type="EMBL" id="CP114589">
    <property type="protein sequence ID" value="WBA10194.1"/>
    <property type="molecule type" value="Genomic_DNA"/>
</dbReference>
<dbReference type="InterPro" id="IPR036907">
    <property type="entry name" value="5'-Nucleotdase_C_sf"/>
</dbReference>
<organism evidence="5 6">
    <name type="scientific">Salinivibrio kushneri</name>
    <dbReference type="NCBI Taxonomy" id="1908198"/>
    <lineage>
        <taxon>Bacteria</taxon>
        <taxon>Pseudomonadati</taxon>
        <taxon>Pseudomonadota</taxon>
        <taxon>Gammaproteobacteria</taxon>
        <taxon>Vibrionales</taxon>
        <taxon>Vibrionaceae</taxon>
        <taxon>Salinivibrio</taxon>
    </lineage>
</organism>
<evidence type="ECO:0000313" key="6">
    <source>
        <dbReference type="Proteomes" id="UP001164748"/>
    </source>
</evidence>
<proteinExistence type="inferred from homology"/>
<keyword evidence="1" id="KW-0732">Signal</keyword>
<keyword evidence="5" id="KW-0614">Plasmid</keyword>
<dbReference type="SUPFAM" id="SSF56300">
    <property type="entry name" value="Metallo-dependent phosphatases"/>
    <property type="match status" value="1"/>
</dbReference>
<feature type="domain" description="5'-Nucleotidase C-terminal" evidence="4">
    <location>
        <begin position="381"/>
        <end position="534"/>
    </location>
</feature>
<dbReference type="GO" id="GO:0030288">
    <property type="term" value="C:outer membrane-bounded periplasmic space"/>
    <property type="evidence" value="ECO:0007669"/>
    <property type="project" value="TreeGrafter"/>
</dbReference>
<dbReference type="PRINTS" id="PR01607">
    <property type="entry name" value="APYRASEFAMLY"/>
</dbReference>
<reference evidence="5" key="1">
    <citation type="submission" date="2022-09" db="EMBL/GenBank/DDBJ databases">
        <authorList>
            <person name="Li Z.-J."/>
        </authorList>
    </citation>
    <scope>NUCLEOTIDE SEQUENCE</scope>
    <source>
        <strain evidence="5">TGB11</strain>
        <plasmid evidence="5">unnamed</plasmid>
    </source>
</reference>
<dbReference type="SUPFAM" id="SSF55816">
    <property type="entry name" value="5'-nucleotidase (syn. UDP-sugar hydrolase), C-terminal domain"/>
    <property type="match status" value="1"/>
</dbReference>
<dbReference type="PANTHER" id="PTHR11575">
    <property type="entry name" value="5'-NUCLEOTIDASE-RELATED"/>
    <property type="match status" value="1"/>
</dbReference>
<evidence type="ECO:0000313" key="5">
    <source>
        <dbReference type="EMBL" id="WBA10194.1"/>
    </source>
</evidence>
<dbReference type="GO" id="GO:0009166">
    <property type="term" value="P:nucleotide catabolic process"/>
    <property type="evidence" value="ECO:0007669"/>
    <property type="project" value="InterPro"/>
</dbReference>
<dbReference type="GO" id="GO:0000166">
    <property type="term" value="F:nucleotide binding"/>
    <property type="evidence" value="ECO:0007669"/>
    <property type="project" value="UniProtKB-KW"/>
</dbReference>
<protein>
    <submittedName>
        <fullName evidence="5">Bifunctional metallophosphatase/5'-nucleotidase</fullName>
    </submittedName>
</protein>
<dbReference type="RefSeq" id="WP_269580228.1">
    <property type="nucleotide sequence ID" value="NZ_CP114589.1"/>
</dbReference>
<evidence type="ECO:0000256" key="2">
    <source>
        <dbReference type="RuleBase" id="RU362119"/>
    </source>
</evidence>
<evidence type="ECO:0000259" key="4">
    <source>
        <dbReference type="Pfam" id="PF02872"/>
    </source>
</evidence>
<dbReference type="Gene3D" id="3.60.21.10">
    <property type="match status" value="1"/>
</dbReference>
<dbReference type="Gene3D" id="3.90.780.10">
    <property type="entry name" value="5'-Nucleotidase, C-terminal domain"/>
    <property type="match status" value="1"/>
</dbReference>